<dbReference type="GO" id="GO:0006569">
    <property type="term" value="P:L-tryptophan catabolic process"/>
    <property type="evidence" value="ECO:0007669"/>
    <property type="project" value="UniProtKB-UniRule"/>
</dbReference>
<dbReference type="InterPro" id="IPR027545">
    <property type="entry name" value="Kynurenine_monooxygenase"/>
</dbReference>
<name>A0A1B2JI42_PICPA</name>
<evidence type="ECO:0000256" key="7">
    <source>
        <dbReference type="ARBA" id="ARBA00023002"/>
    </source>
</evidence>
<dbReference type="FunFam" id="3.50.50.60:FF:000129">
    <property type="entry name" value="Kynurenine 3-monooxygenase"/>
    <property type="match status" value="1"/>
</dbReference>
<evidence type="ECO:0000256" key="1">
    <source>
        <dbReference type="ARBA" id="ARBA00001974"/>
    </source>
</evidence>
<dbReference type="UniPathway" id="UPA00253">
    <property type="reaction ID" value="UER00328"/>
</dbReference>
<dbReference type="GO" id="GO:0019805">
    <property type="term" value="P:quinolinate biosynthetic process"/>
    <property type="evidence" value="ECO:0007669"/>
    <property type="project" value="UniProtKB-UniRule"/>
</dbReference>
<feature type="signal peptide" evidence="13">
    <location>
        <begin position="1"/>
        <end position="22"/>
    </location>
</feature>
<keyword evidence="16" id="KW-1185">Reference proteome</keyword>
<dbReference type="SUPFAM" id="SSF51905">
    <property type="entry name" value="FAD/NAD(P)-binding domain"/>
    <property type="match status" value="1"/>
</dbReference>
<feature type="transmembrane region" description="Helical" evidence="12">
    <location>
        <begin position="437"/>
        <end position="457"/>
    </location>
</feature>
<evidence type="ECO:0000256" key="8">
    <source>
        <dbReference type="ARBA" id="ARBA00023033"/>
    </source>
</evidence>
<keyword evidence="4 11" id="KW-1000">Mitochondrion outer membrane</keyword>
<feature type="domain" description="FAD-binding" evidence="14">
    <location>
        <begin position="4"/>
        <end position="347"/>
    </location>
</feature>
<sequence>MKGNVAVIGAGLVGAVAGLSLAQEGYNVTIFELRADPRLADTGDKNLRSINLAVSNRGIRTLRMIDPQMAERVLADVLPMKGRMIHDLKGNQAEQLYGLYGDAIYSIDRGVLNENLLHEIELFDEAKNEGSIQTKFEHKLLNVDFGNDSDKDSPVEVTFRRKNHNDDVRLKFDMIIGADGAHSTTRAFLGKKVRMDYSQQYIDKCYVELYIPPSDDPNNKFSISPNHLHIWPRRDFMLIALPNTDGSFTSTFFGPWKLTESLKTKEQISSFFSDQFPDAVNLIGENTLVHAFQNNPKGSLLQVTCSPYHFKGKCIIIGDAAHSMVPFYGQGMNCGFEDVRLLTELLKKSKYVSEDAFEAFTETRHKDLLAILSLALGNYHEMSAKVTSNLYKLRKAADGVLHKLLGDHWLPLYTMVSFRDDIPYHEALEIEAHQQRLVSIFGGVSILSASVAILYGLKRGLKI</sequence>
<keyword evidence="9 11" id="KW-0496">Mitochondrion</keyword>
<dbReference type="Gene3D" id="3.50.50.60">
    <property type="entry name" value="FAD/NAD(P)-binding domain"/>
    <property type="match status" value="1"/>
</dbReference>
<evidence type="ECO:0000256" key="6">
    <source>
        <dbReference type="ARBA" id="ARBA00022857"/>
    </source>
</evidence>
<reference evidence="15 16" key="1">
    <citation type="submission" date="2016-02" db="EMBL/GenBank/DDBJ databases">
        <title>Comparative genomic and transcriptomic foundation for Pichia pastoris.</title>
        <authorList>
            <person name="Love K.R."/>
            <person name="Shah K.A."/>
            <person name="Whittaker C.A."/>
            <person name="Wu J."/>
            <person name="Bartlett M.C."/>
            <person name="Ma D."/>
            <person name="Leeson R.L."/>
            <person name="Priest M."/>
            <person name="Young S.K."/>
            <person name="Love J.C."/>
        </authorList>
    </citation>
    <scope>NUCLEOTIDE SEQUENCE [LARGE SCALE GENOMIC DNA]</scope>
    <source>
        <strain evidence="15 16">ATCC 28485</strain>
    </source>
</reference>
<accession>A0A1B2JI42</accession>
<evidence type="ECO:0000256" key="11">
    <source>
        <dbReference type="HAMAP-Rule" id="MF_03018"/>
    </source>
</evidence>
<dbReference type="GO" id="GO:0034354">
    <property type="term" value="P:'de novo' NAD+ biosynthetic process from L-tryptophan"/>
    <property type="evidence" value="ECO:0007669"/>
    <property type="project" value="UniProtKB-UniRule"/>
</dbReference>
<dbReference type="Pfam" id="PF01494">
    <property type="entry name" value="FAD_binding_3"/>
    <property type="match status" value="1"/>
</dbReference>
<evidence type="ECO:0000256" key="12">
    <source>
        <dbReference type="SAM" id="Phobius"/>
    </source>
</evidence>
<comment type="pathway">
    <text evidence="11">Cofactor biosynthesis; NAD(+) biosynthesis; quinolinate from L-kynurenine: step 1/3.</text>
</comment>
<dbReference type="PRINTS" id="PR00420">
    <property type="entry name" value="RNGMNOXGNASE"/>
</dbReference>
<comment type="subcellular location">
    <subcellularLocation>
        <location evidence="11">Mitochondrion outer membrane</location>
    </subcellularLocation>
</comment>
<comment type="catalytic activity">
    <reaction evidence="10 11">
        <text>L-kynurenine + NADPH + O2 + H(+) = 3-hydroxy-L-kynurenine + NADP(+) + H2O</text>
        <dbReference type="Rhea" id="RHEA:20545"/>
        <dbReference type="ChEBI" id="CHEBI:15377"/>
        <dbReference type="ChEBI" id="CHEBI:15378"/>
        <dbReference type="ChEBI" id="CHEBI:15379"/>
        <dbReference type="ChEBI" id="CHEBI:57783"/>
        <dbReference type="ChEBI" id="CHEBI:57959"/>
        <dbReference type="ChEBI" id="CHEBI:58125"/>
        <dbReference type="ChEBI" id="CHEBI:58349"/>
        <dbReference type="EC" id="1.14.13.9"/>
    </reaction>
</comment>
<keyword evidence="3 11" id="KW-0662">Pyridine nucleotide biosynthesis</keyword>
<keyword evidence="5 11" id="KW-0274">FAD</keyword>
<evidence type="ECO:0000313" key="15">
    <source>
        <dbReference type="EMBL" id="ANZ77717.1"/>
    </source>
</evidence>
<evidence type="ECO:0000259" key="14">
    <source>
        <dbReference type="Pfam" id="PF01494"/>
    </source>
</evidence>
<dbReference type="GO" id="GO:0070189">
    <property type="term" value="P:kynurenine metabolic process"/>
    <property type="evidence" value="ECO:0007669"/>
    <property type="project" value="TreeGrafter"/>
</dbReference>
<dbReference type="InterPro" id="IPR002938">
    <property type="entry name" value="FAD-bd"/>
</dbReference>
<keyword evidence="11 12" id="KW-0472">Membrane</keyword>
<keyword evidence="12" id="KW-0812">Transmembrane</keyword>
<dbReference type="InterPro" id="IPR036188">
    <property type="entry name" value="FAD/NAD-bd_sf"/>
</dbReference>
<evidence type="ECO:0000313" key="16">
    <source>
        <dbReference type="Proteomes" id="UP000094565"/>
    </source>
</evidence>
<dbReference type="OrthoDB" id="10053569at2759"/>
<dbReference type="PANTHER" id="PTHR46028">
    <property type="entry name" value="KYNURENINE 3-MONOOXYGENASE"/>
    <property type="match status" value="1"/>
</dbReference>
<protein>
    <recommendedName>
        <fullName evidence="11">Kynurenine 3-monooxygenase</fullName>
        <ecNumber evidence="11">1.14.13.9</ecNumber>
    </recommendedName>
    <alternativeName>
        <fullName evidence="11">Biosynthesis of nicotinic acid protein 4</fullName>
    </alternativeName>
    <alternativeName>
        <fullName evidence="11">Kynurenine 3-hydroxylase</fullName>
    </alternativeName>
</protein>
<comment type="function">
    <text evidence="11">Catalyzes the hydroxylation of L-kynurenine (L-Kyn) to form 3-hydroxy-L-kynurenine (L-3OHKyn). Required for synthesis of quinolinic acid.</text>
</comment>
<dbReference type="AlphaFoldDB" id="A0A1B2JI42"/>
<evidence type="ECO:0000256" key="4">
    <source>
        <dbReference type="ARBA" id="ARBA00022787"/>
    </source>
</evidence>
<comment type="cofactor">
    <cofactor evidence="1 11">
        <name>FAD</name>
        <dbReference type="ChEBI" id="CHEBI:57692"/>
    </cofactor>
</comment>
<evidence type="ECO:0000256" key="2">
    <source>
        <dbReference type="ARBA" id="ARBA00022630"/>
    </source>
</evidence>
<keyword evidence="7 11" id="KW-0560">Oxidoreductase</keyword>
<dbReference type="HAMAP" id="MF_01971">
    <property type="entry name" value="Kynurenine_monooxygenase"/>
    <property type="match status" value="1"/>
</dbReference>
<keyword evidence="12" id="KW-1133">Transmembrane helix</keyword>
<dbReference type="PANTHER" id="PTHR46028:SF2">
    <property type="entry name" value="KYNURENINE 3-MONOOXYGENASE"/>
    <property type="match status" value="1"/>
</dbReference>
<dbReference type="EMBL" id="CP014587">
    <property type="protein sequence ID" value="ANZ77717.1"/>
    <property type="molecule type" value="Genomic_DNA"/>
</dbReference>
<dbReference type="EC" id="1.14.13.9" evidence="11"/>
<evidence type="ECO:0000256" key="9">
    <source>
        <dbReference type="ARBA" id="ARBA00023128"/>
    </source>
</evidence>
<comment type="similarity">
    <text evidence="11">Belongs to the aromatic-ring hydroxylase family. KMO subfamily.</text>
</comment>
<dbReference type="GO" id="GO:0005741">
    <property type="term" value="C:mitochondrial outer membrane"/>
    <property type="evidence" value="ECO:0007669"/>
    <property type="project" value="UniProtKB-SubCell"/>
</dbReference>
<evidence type="ECO:0000256" key="10">
    <source>
        <dbReference type="ARBA" id="ARBA00047818"/>
    </source>
</evidence>
<dbReference type="GO" id="GO:0004502">
    <property type="term" value="F:kynurenine 3-monooxygenase activity"/>
    <property type="evidence" value="ECO:0007669"/>
    <property type="project" value="UniProtKB-UniRule"/>
</dbReference>
<keyword evidence="6 11" id="KW-0521">NADP</keyword>
<organism evidence="15 16">
    <name type="scientific">Komagataella pastoris</name>
    <name type="common">Yeast</name>
    <name type="synonym">Pichia pastoris</name>
    <dbReference type="NCBI Taxonomy" id="4922"/>
    <lineage>
        <taxon>Eukaryota</taxon>
        <taxon>Fungi</taxon>
        <taxon>Dikarya</taxon>
        <taxon>Ascomycota</taxon>
        <taxon>Saccharomycotina</taxon>
        <taxon>Pichiomycetes</taxon>
        <taxon>Pichiales</taxon>
        <taxon>Pichiaceae</taxon>
        <taxon>Komagataella</taxon>
    </lineage>
</organism>
<gene>
    <name evidence="11 15" type="primary">BNA4</name>
    <name evidence="15" type="ORF">ATY40_BA7504478</name>
</gene>
<proteinExistence type="inferred from homology"/>
<dbReference type="Proteomes" id="UP000094565">
    <property type="component" value="Chromosome 4"/>
</dbReference>
<feature type="chain" id="PRO_5008539476" description="Kynurenine 3-monooxygenase" evidence="13">
    <location>
        <begin position="23"/>
        <end position="463"/>
    </location>
</feature>
<evidence type="ECO:0000256" key="5">
    <source>
        <dbReference type="ARBA" id="ARBA00022827"/>
    </source>
</evidence>
<evidence type="ECO:0000256" key="3">
    <source>
        <dbReference type="ARBA" id="ARBA00022642"/>
    </source>
</evidence>
<dbReference type="GO" id="GO:0043420">
    <property type="term" value="P:anthranilate metabolic process"/>
    <property type="evidence" value="ECO:0007669"/>
    <property type="project" value="UniProtKB-UniRule"/>
</dbReference>
<keyword evidence="13" id="KW-0732">Signal</keyword>
<evidence type="ECO:0000256" key="13">
    <source>
        <dbReference type="SAM" id="SignalP"/>
    </source>
</evidence>
<keyword evidence="2 11" id="KW-0285">Flavoprotein</keyword>
<dbReference type="GO" id="GO:0071949">
    <property type="term" value="F:FAD binding"/>
    <property type="evidence" value="ECO:0007669"/>
    <property type="project" value="InterPro"/>
</dbReference>
<keyword evidence="8 11" id="KW-0503">Monooxygenase</keyword>